<keyword evidence="4" id="KW-0021">Allosteric enzyme</keyword>
<comment type="function">
    <text evidence="9">Allosteric enzyme that catalyzes the rate-limiting step in glycogen catabolism, the phosphorolytic cleavage of glycogen to produce glucose-1-phosphate, and plays a central role in maintaining cellular and organismal glucose homeostasis.</text>
</comment>
<evidence type="ECO:0000256" key="3">
    <source>
        <dbReference type="ARBA" id="ARBA00006047"/>
    </source>
</evidence>
<dbReference type="PROSITE" id="PS00102">
    <property type="entry name" value="PHOSPHORYLASE"/>
    <property type="match status" value="1"/>
</dbReference>
<keyword evidence="6 9" id="KW-0808">Transferase</keyword>
<comment type="caution">
    <text evidence="11">The sequence shown here is derived from an EMBL/GenBank/DDBJ whole genome shotgun (WGS) entry which is preliminary data.</text>
</comment>
<dbReference type="EMBL" id="CAID01000011">
    <property type="protein sequence ID" value="CEF99572.1"/>
    <property type="molecule type" value="Genomic_DNA"/>
</dbReference>
<name>A0A090MA17_OSTTA</name>
<evidence type="ECO:0000256" key="5">
    <source>
        <dbReference type="ARBA" id="ARBA00022676"/>
    </source>
</evidence>
<evidence type="ECO:0000313" key="11">
    <source>
        <dbReference type="EMBL" id="CEF99572.1"/>
    </source>
</evidence>
<keyword evidence="8 9" id="KW-0119">Carbohydrate metabolism</keyword>
<accession>A0A090MA17</accession>
<dbReference type="GO" id="GO:0008184">
    <property type="term" value="F:glycogen phosphorylase activity"/>
    <property type="evidence" value="ECO:0007669"/>
    <property type="project" value="InterPro"/>
</dbReference>
<feature type="region of interest" description="Disordered" evidence="10">
    <location>
        <begin position="1"/>
        <end position="102"/>
    </location>
</feature>
<dbReference type="GO" id="GO:0005737">
    <property type="term" value="C:cytoplasm"/>
    <property type="evidence" value="ECO:0007669"/>
    <property type="project" value="TreeGrafter"/>
</dbReference>
<evidence type="ECO:0000256" key="1">
    <source>
        <dbReference type="ARBA" id="ARBA00001275"/>
    </source>
</evidence>
<dbReference type="KEGG" id="ota:OT_ostta11g00960"/>
<evidence type="ECO:0000256" key="7">
    <source>
        <dbReference type="ARBA" id="ARBA00022898"/>
    </source>
</evidence>
<organism evidence="11 12">
    <name type="scientific">Ostreococcus tauri</name>
    <name type="common">Marine green alga</name>
    <dbReference type="NCBI Taxonomy" id="70448"/>
    <lineage>
        <taxon>Eukaryota</taxon>
        <taxon>Viridiplantae</taxon>
        <taxon>Chlorophyta</taxon>
        <taxon>Mamiellophyceae</taxon>
        <taxon>Mamiellales</taxon>
        <taxon>Bathycoccaceae</taxon>
        <taxon>Ostreococcus</taxon>
    </lineage>
</organism>
<evidence type="ECO:0000256" key="2">
    <source>
        <dbReference type="ARBA" id="ARBA00001933"/>
    </source>
</evidence>
<dbReference type="NCBIfam" id="TIGR02093">
    <property type="entry name" value="P_ylase"/>
    <property type="match status" value="1"/>
</dbReference>
<dbReference type="FunFam" id="3.40.50.2000:FF:000003">
    <property type="entry name" value="Alpha-1,4 glucan phosphorylase"/>
    <property type="match status" value="1"/>
</dbReference>
<dbReference type="InParanoid" id="A0A090MA17"/>
<reference evidence="12" key="1">
    <citation type="journal article" date="2006" name="Proc. Natl. Acad. Sci. U.S.A.">
        <title>Genome analysis of the smallest free-living eukaryote Ostreococcus tauri unveils many unique features.</title>
        <authorList>
            <person name="Derelle E."/>
            <person name="Ferraz C."/>
            <person name="Rombauts S."/>
            <person name="Rouze P."/>
            <person name="Worden A.Z."/>
            <person name="Robbens S."/>
            <person name="Partensky F."/>
            <person name="Degroeve S."/>
            <person name="Echeynie S."/>
            <person name="Cooke R."/>
            <person name="Saeys Y."/>
            <person name="Wuyts J."/>
            <person name="Jabbari K."/>
            <person name="Bowler C."/>
            <person name="Panaud O."/>
            <person name="Piegu B."/>
            <person name="Ball S.G."/>
            <person name="Ral J.-P."/>
            <person name="Bouget F.-Y."/>
            <person name="Piganeau G."/>
            <person name="De Baets B."/>
            <person name="Picard A."/>
            <person name="Delseny M."/>
            <person name="Demaille J."/>
            <person name="Van de Peer Y."/>
            <person name="Moreau H."/>
        </authorList>
    </citation>
    <scope>NUCLEOTIDE SEQUENCE [LARGE SCALE GENOMIC DNA]</scope>
    <source>
        <strain evidence="12">OTTH 0595 / CCAP 157/2 / RCC745</strain>
    </source>
</reference>
<feature type="compositionally biased region" description="Basic and acidic residues" evidence="10">
    <location>
        <begin position="91"/>
        <end position="102"/>
    </location>
</feature>
<evidence type="ECO:0000256" key="6">
    <source>
        <dbReference type="ARBA" id="ARBA00022679"/>
    </source>
</evidence>
<feature type="compositionally biased region" description="Basic and acidic residues" evidence="10">
    <location>
        <begin position="23"/>
        <end position="35"/>
    </location>
</feature>
<dbReference type="Pfam" id="PF00343">
    <property type="entry name" value="Phosphorylase"/>
    <property type="match status" value="1"/>
</dbReference>
<evidence type="ECO:0000256" key="8">
    <source>
        <dbReference type="ARBA" id="ARBA00023277"/>
    </source>
</evidence>
<dbReference type="SUPFAM" id="SSF53756">
    <property type="entry name" value="UDP-Glycosyltransferase/glycogen phosphorylase"/>
    <property type="match status" value="1"/>
</dbReference>
<feature type="compositionally biased region" description="Basic and acidic residues" evidence="10">
    <location>
        <begin position="59"/>
        <end position="68"/>
    </location>
</feature>
<dbReference type="FunFam" id="3.40.50.2000:FF:000002">
    <property type="entry name" value="Alpha-1,4 glucan phosphorylase"/>
    <property type="match status" value="1"/>
</dbReference>
<dbReference type="Gene3D" id="3.40.50.2000">
    <property type="entry name" value="Glycogen Phosphorylase B"/>
    <property type="match status" value="2"/>
</dbReference>
<evidence type="ECO:0000256" key="9">
    <source>
        <dbReference type="RuleBase" id="RU000587"/>
    </source>
</evidence>
<dbReference type="InterPro" id="IPR035090">
    <property type="entry name" value="Pyridoxal_P_attach_site"/>
</dbReference>
<comment type="catalytic activity">
    <reaction evidence="1 9">
        <text>[(1-&gt;4)-alpha-D-glucosyl](n) + phosphate = [(1-&gt;4)-alpha-D-glucosyl](n-1) + alpha-D-glucose 1-phosphate</text>
        <dbReference type="Rhea" id="RHEA:41732"/>
        <dbReference type="Rhea" id="RHEA-COMP:9584"/>
        <dbReference type="Rhea" id="RHEA-COMP:9586"/>
        <dbReference type="ChEBI" id="CHEBI:15444"/>
        <dbReference type="ChEBI" id="CHEBI:43474"/>
        <dbReference type="ChEBI" id="CHEBI:58601"/>
        <dbReference type="EC" id="2.4.1.1"/>
    </reaction>
</comment>
<dbReference type="CDD" id="cd04300">
    <property type="entry name" value="GT35_Glycogen_Phosphorylase"/>
    <property type="match status" value="1"/>
</dbReference>
<dbReference type="EC" id="2.4.1.1" evidence="9"/>
<dbReference type="PANTHER" id="PTHR11468:SF3">
    <property type="entry name" value="GLYCOGEN PHOSPHORYLASE, LIVER FORM"/>
    <property type="match status" value="1"/>
</dbReference>
<dbReference type="GeneID" id="9835868"/>
<reference evidence="11 12" key="2">
    <citation type="journal article" date="2014" name="BMC Genomics">
        <title>An improved genome of the model marine alga Ostreococcus tauri unfolds by assessing Illumina de novo assemblies.</title>
        <authorList>
            <person name="Blanc-Mathieu R."/>
            <person name="Verhelst B."/>
            <person name="Derelle E."/>
            <person name="Rombauts S."/>
            <person name="Bouget F.Y."/>
            <person name="Carre I."/>
            <person name="Chateau A."/>
            <person name="Eyre-Walker A."/>
            <person name="Grimsley N."/>
            <person name="Moreau H."/>
            <person name="Piegu B."/>
            <person name="Rivals E."/>
            <person name="Schackwitz W."/>
            <person name="Van de Peer Y."/>
            <person name="Piganeau G."/>
        </authorList>
    </citation>
    <scope>NUCLEOTIDE SEQUENCE [LARGE SCALE GENOMIC DNA]</scope>
    <source>
        <strain evidence="12">OTTH 0595 / CCAP 157/2 / RCC745</strain>
    </source>
</reference>
<dbReference type="GO" id="GO:0030170">
    <property type="term" value="F:pyridoxal phosphate binding"/>
    <property type="evidence" value="ECO:0007669"/>
    <property type="project" value="InterPro"/>
</dbReference>
<keyword evidence="12" id="KW-1185">Reference proteome</keyword>
<feature type="compositionally biased region" description="Low complexity" evidence="10">
    <location>
        <begin position="145"/>
        <end position="163"/>
    </location>
</feature>
<dbReference type="InterPro" id="IPR011833">
    <property type="entry name" value="Glycg_phsphrylas"/>
</dbReference>
<keyword evidence="5 9" id="KW-0328">Glycosyltransferase</keyword>
<proteinExistence type="inferred from homology"/>
<gene>
    <name evidence="11" type="ORF">OT_ostta11g00960</name>
</gene>
<dbReference type="RefSeq" id="XP_003081904.2">
    <property type="nucleotide sequence ID" value="XM_003081856.2"/>
</dbReference>
<dbReference type="AlphaFoldDB" id="A0A090MA17"/>
<dbReference type="GO" id="GO:0005980">
    <property type="term" value="P:glycogen catabolic process"/>
    <property type="evidence" value="ECO:0007669"/>
    <property type="project" value="TreeGrafter"/>
</dbReference>
<evidence type="ECO:0000256" key="10">
    <source>
        <dbReference type="SAM" id="MobiDB-lite"/>
    </source>
</evidence>
<dbReference type="STRING" id="70448.A0A090MA17"/>
<dbReference type="PANTHER" id="PTHR11468">
    <property type="entry name" value="GLYCOGEN PHOSPHORYLASE"/>
    <property type="match status" value="1"/>
</dbReference>
<dbReference type="OrthoDB" id="9215500at2759"/>
<keyword evidence="7 9" id="KW-0663">Pyridoxal phosphate</keyword>
<evidence type="ECO:0000256" key="4">
    <source>
        <dbReference type="ARBA" id="ARBA00022533"/>
    </source>
</evidence>
<feature type="region of interest" description="Disordered" evidence="10">
    <location>
        <begin position="144"/>
        <end position="163"/>
    </location>
</feature>
<sequence>MPDEDAASVSSDDRPRTANAKSFWDDAFGRAEQTNRRILNNPRNRDDGGRETLLALRGRGRDRERSESADASSDDDDGRWGGDGVGEGDDFETRGESGDDGARRRLAIRQPHAQRLQVDSRSPEPRVDAWLEQTMRANMRTVVPAGSESASVSPTSPPTSAMSRLRARAYARSHGSPRDENEAMPVIVRVDRRIRGYHETAHQRMNRSASPDARASATRERTLQGALYVHTRNGSQGSASALDSRSVDIDSDRMDRIGSPFAQSTTTVLDRPRQYVDDAEMGADHLAHKELLWKLSSTYLPNDVGSLQRSLVRHVEYTLARRRYKLDDNTFYQATAHSVRDRLIERWTDTQQYSAKVGAKKVYYLSLEFLIGRSLGNAVSNLGLRGAYAEALRQIGYNLEDIMSEEKEPALGNGGLGRLASCFLDTLATQNYPAWGYGIRYKYGMFEQRILNGQQVEFPDYWLTDGNPWEVERLDVQYPVRLFGHVREFKDQEGNTRYAWQGGEVVMAQAYDTPIPGYGTYNTNNMRLWSSKPSHEFDLASFNAGNYYGAVEAKERCESITSVLYPNDATDEGKRLRLKQQYFFVSATLQDIFRRFKKSVGRTATTKIQDMPKKVAIQLNDTHPAIAIPELMRLLLDVEYLSWEEAWEISRNVFAYTNHTILPEAMEKWSVPMITELLPRHMQIIYEINHRFLLEVQKLWPNDDTRLSAMSIIEESTPKMVRMSNLAVIGSHTVNGVAMIHTKLLKSTLFPDFLLMWPEKFINVTNGVTPRRWLLQANPALSSIYTGMVGPGWVNDLKRLEPIKTMAQDALFRQRWRAAKQTNKNAVVDWLYKTMGIQVNPNALFDMQVKRIHEYKRQLLNVLGIVHRYAEITQATPEQRNQMVPRVCIMAGKAAPGYVMAKNLIMLVCAVSEVVNADAACRDLLKVIFIPNFNVSLAELLIPASDVSQHISTAGLEASGTGNMKFVMNGGLIVGTMDGANIEIAQAIGEHNMFTFGAKASEVAAIRRTMSHHPPKIDPRLQRATQMIRSGVFGKPKDGEYHQLLDAIDPHKDVYLTAQDFPSYLRAMDEADAQFQLEEKWTAKCIESACSMWMFSSDRTIREYAAKIWNVEPLPFRPPKHQN</sequence>
<evidence type="ECO:0000313" key="12">
    <source>
        <dbReference type="Proteomes" id="UP000009170"/>
    </source>
</evidence>
<comment type="similarity">
    <text evidence="3 9">Belongs to the glycogen phosphorylase family.</text>
</comment>
<protein>
    <recommendedName>
        <fullName evidence="9">Alpha-1,4 glucan phosphorylase</fullName>
        <ecNumber evidence="9">2.4.1.1</ecNumber>
    </recommendedName>
</protein>
<comment type="cofactor">
    <cofactor evidence="2 9">
        <name>pyridoxal 5'-phosphate</name>
        <dbReference type="ChEBI" id="CHEBI:597326"/>
    </cofactor>
</comment>
<dbReference type="Proteomes" id="UP000009170">
    <property type="component" value="Unassembled WGS sequence"/>
</dbReference>
<dbReference type="InterPro" id="IPR000811">
    <property type="entry name" value="Glyco_trans_35"/>
</dbReference>